<feature type="transmembrane region" description="Helical" evidence="9">
    <location>
        <begin position="73"/>
        <end position="95"/>
    </location>
</feature>
<sequence>MSVTATTTAVASTARRKVLPGFGLTMGYTVLYLSLVVLLPLSALLFNSTGLSWAKFWDVATDARVLASYRVSLSTAAAAALADAFLGLLLAWVLVRYEFPGKRLFDALIDLPFALPTAVAGVSLTALYANKGWIGSWLEPLGLKVAFTPIGITLALMFIGIPFVVRTVQPVLEELDRDMEEASATLGAGRWRTFRKIVLPELFPPLLTGFSLAFARGIGEFGSVVFISGNMPMRTEIAPLLIMSKLEQFDYAGATAVALLLLLISFLMLLVINTLQRWVRKTSR</sequence>
<evidence type="ECO:0000256" key="2">
    <source>
        <dbReference type="ARBA" id="ARBA00011779"/>
    </source>
</evidence>
<keyword evidence="4 9" id="KW-0812">Transmembrane</keyword>
<dbReference type="InterPro" id="IPR035906">
    <property type="entry name" value="MetI-like_sf"/>
</dbReference>
<dbReference type="PANTHER" id="PTHR30406">
    <property type="entry name" value="SULFATE TRANSPORT SYSTEM PERMEASE PROTEIN"/>
    <property type="match status" value="1"/>
</dbReference>
<protein>
    <recommendedName>
        <fullName evidence="9">Sulfate transport system permease protein CysT</fullName>
    </recommendedName>
</protein>
<evidence type="ECO:0000256" key="3">
    <source>
        <dbReference type="ARBA" id="ARBA00022448"/>
    </source>
</evidence>
<comment type="caution">
    <text evidence="9">Lacks conserved residue(s) required for the propagation of feature annotation.</text>
</comment>
<comment type="function">
    <text evidence="9">Part of the ABC transporter complex (TC 3.A.1.6.1) involved in sulfate/thiosulfate import.</text>
</comment>
<dbReference type="GO" id="GO:0015419">
    <property type="term" value="F:ABC-type sulfate transporter activity"/>
    <property type="evidence" value="ECO:0007669"/>
    <property type="project" value="UniProtKB-UniRule"/>
</dbReference>
<dbReference type="NCBIfam" id="TIGR02139">
    <property type="entry name" value="permease_CysT"/>
    <property type="match status" value="1"/>
</dbReference>
<dbReference type="PROSITE" id="PS50928">
    <property type="entry name" value="ABC_TM1"/>
    <property type="match status" value="1"/>
</dbReference>
<dbReference type="PANTHER" id="PTHR30406:SF8">
    <property type="entry name" value="SULFATE TRANSPORT SYSTEM PERMEASE PROTEIN CYST"/>
    <property type="match status" value="1"/>
</dbReference>
<organism evidence="11 12">
    <name type="scientific">Paenibacillus agri</name>
    <dbReference type="NCBI Taxonomy" id="2744309"/>
    <lineage>
        <taxon>Bacteria</taxon>
        <taxon>Bacillati</taxon>
        <taxon>Bacillota</taxon>
        <taxon>Bacilli</taxon>
        <taxon>Bacillales</taxon>
        <taxon>Paenibacillaceae</taxon>
        <taxon>Paenibacillus</taxon>
    </lineage>
</organism>
<evidence type="ECO:0000259" key="10">
    <source>
        <dbReference type="PROSITE" id="PS50928"/>
    </source>
</evidence>
<reference evidence="11" key="1">
    <citation type="submission" date="2020-06" db="EMBL/GenBank/DDBJ databases">
        <title>Paenibacillus sp. nov., isolated from soil.</title>
        <authorList>
            <person name="Seo Y.L."/>
        </authorList>
    </citation>
    <scope>NUCLEOTIDE SEQUENCE [LARGE SCALE GENOMIC DNA]</scope>
    <source>
        <strain evidence="11">JW14</strain>
    </source>
</reference>
<keyword evidence="5 9" id="KW-1133">Transmembrane helix</keyword>
<evidence type="ECO:0000256" key="9">
    <source>
        <dbReference type="RuleBase" id="RU366001"/>
    </source>
</evidence>
<dbReference type="SUPFAM" id="SSF161098">
    <property type="entry name" value="MetI-like"/>
    <property type="match status" value="1"/>
</dbReference>
<feature type="transmembrane region" description="Helical" evidence="9">
    <location>
        <begin position="141"/>
        <end position="165"/>
    </location>
</feature>
<comment type="similarity">
    <text evidence="9">Belongs to the binding-protein-dependent transport system permease family. CysTW subfamily.</text>
</comment>
<evidence type="ECO:0000256" key="4">
    <source>
        <dbReference type="ARBA" id="ARBA00022692"/>
    </source>
</evidence>
<dbReference type="FunFam" id="1.10.3720.10:FF:000004">
    <property type="entry name" value="Sulfate transport system permease protein CysT"/>
    <property type="match status" value="1"/>
</dbReference>
<evidence type="ECO:0000256" key="7">
    <source>
        <dbReference type="ARBA" id="ARBA00023136"/>
    </source>
</evidence>
<comment type="caution">
    <text evidence="11">The sequence shown here is derived from an EMBL/GenBank/DDBJ whole genome shotgun (WGS) entry which is preliminary data.</text>
</comment>
<dbReference type="InterPro" id="IPR005667">
    <property type="entry name" value="Sulph_transpt2"/>
</dbReference>
<dbReference type="EMBL" id="JABWCS010000199">
    <property type="protein sequence ID" value="NUU60255.1"/>
    <property type="molecule type" value="Genomic_DNA"/>
</dbReference>
<dbReference type="AlphaFoldDB" id="A0A850EGI6"/>
<dbReference type="GO" id="GO:0005886">
    <property type="term" value="C:plasma membrane"/>
    <property type="evidence" value="ECO:0007669"/>
    <property type="project" value="InterPro"/>
</dbReference>
<name>A0A850EGI6_9BACL</name>
<dbReference type="Pfam" id="PF00528">
    <property type="entry name" value="BPD_transp_1"/>
    <property type="match status" value="1"/>
</dbReference>
<dbReference type="Gene3D" id="1.10.3720.10">
    <property type="entry name" value="MetI-like"/>
    <property type="match status" value="1"/>
</dbReference>
<evidence type="ECO:0000256" key="8">
    <source>
        <dbReference type="ARBA" id="ARBA00025323"/>
    </source>
</evidence>
<evidence type="ECO:0000256" key="1">
    <source>
        <dbReference type="ARBA" id="ARBA00004141"/>
    </source>
</evidence>
<feature type="domain" description="ABC transmembrane type-1" evidence="10">
    <location>
        <begin position="69"/>
        <end position="272"/>
    </location>
</feature>
<accession>A0A850EGI6</accession>
<feature type="transmembrane region" description="Helical" evidence="9">
    <location>
        <begin position="26"/>
        <end position="46"/>
    </location>
</feature>
<comment type="subcellular location">
    <subcellularLocation>
        <location evidence="1">Membrane</location>
        <topology evidence="1">Multi-pass membrane protein</topology>
    </subcellularLocation>
</comment>
<dbReference type="NCBIfam" id="TIGR00969">
    <property type="entry name" value="3a0106s02"/>
    <property type="match status" value="1"/>
</dbReference>
<evidence type="ECO:0000256" key="6">
    <source>
        <dbReference type="ARBA" id="ARBA00023032"/>
    </source>
</evidence>
<proteinExistence type="inferred from homology"/>
<keyword evidence="6 9" id="KW-0764">Sulfate transport</keyword>
<keyword evidence="7 9" id="KW-0472">Membrane</keyword>
<dbReference type="InterPro" id="IPR011865">
    <property type="entry name" value="CysT_permease"/>
</dbReference>
<evidence type="ECO:0000313" key="11">
    <source>
        <dbReference type="EMBL" id="NUU60255.1"/>
    </source>
</evidence>
<comment type="subunit">
    <text evidence="2">The complex is composed of two ATP-binding proteins (CysA), two transmembrane proteins (CysT and CysW) and a solute-binding protein (CysP).</text>
</comment>
<dbReference type="Proteomes" id="UP000564806">
    <property type="component" value="Unassembled WGS sequence"/>
</dbReference>
<evidence type="ECO:0000313" key="12">
    <source>
        <dbReference type="Proteomes" id="UP000564806"/>
    </source>
</evidence>
<dbReference type="InterPro" id="IPR000515">
    <property type="entry name" value="MetI-like"/>
</dbReference>
<keyword evidence="12" id="KW-1185">Reference proteome</keyword>
<dbReference type="RefSeq" id="WP_175370856.1">
    <property type="nucleotide sequence ID" value="NZ_JABWCS010000199.1"/>
</dbReference>
<dbReference type="CDD" id="cd06261">
    <property type="entry name" value="TM_PBP2"/>
    <property type="match status" value="1"/>
</dbReference>
<evidence type="ECO:0000256" key="5">
    <source>
        <dbReference type="ARBA" id="ARBA00022989"/>
    </source>
</evidence>
<gene>
    <name evidence="11" type="primary">cysT</name>
    <name evidence="11" type="ORF">HPT30_07850</name>
</gene>
<feature type="transmembrane region" description="Helical" evidence="9">
    <location>
        <begin position="251"/>
        <end position="275"/>
    </location>
</feature>
<keyword evidence="3 9" id="KW-0813">Transport</keyword>
<feature type="transmembrane region" description="Helical" evidence="9">
    <location>
        <begin position="107"/>
        <end position="129"/>
    </location>
</feature>
<comment type="function">
    <text evidence="8">Part of the ABC transporter complex CysAWTP (TC 3.A.1.6.1) involved in sulfate/thiosulfate import. Probably responsible for the translocation of the substrate across the membrane.</text>
</comment>